<feature type="transmembrane region" description="Helical" evidence="1">
    <location>
        <begin position="223"/>
        <end position="240"/>
    </location>
</feature>
<keyword evidence="1" id="KW-0472">Membrane</keyword>
<feature type="transmembrane region" description="Helical" evidence="1">
    <location>
        <begin position="388"/>
        <end position="409"/>
    </location>
</feature>
<feature type="transmembrane region" description="Helical" evidence="1">
    <location>
        <begin position="195"/>
        <end position="217"/>
    </location>
</feature>
<feature type="transmembrane region" description="Helical" evidence="1">
    <location>
        <begin position="573"/>
        <end position="592"/>
    </location>
</feature>
<organism evidence="2 3">
    <name type="scientific">Nocardioides aestuarii</name>
    <dbReference type="NCBI Taxonomy" id="252231"/>
    <lineage>
        <taxon>Bacteria</taxon>
        <taxon>Bacillati</taxon>
        <taxon>Actinomycetota</taxon>
        <taxon>Actinomycetes</taxon>
        <taxon>Propionibacteriales</taxon>
        <taxon>Nocardioidaceae</taxon>
        <taxon>Nocardioides</taxon>
    </lineage>
</organism>
<feature type="transmembrane region" description="Helical" evidence="1">
    <location>
        <begin position="549"/>
        <end position="566"/>
    </location>
</feature>
<feature type="transmembrane region" description="Helical" evidence="1">
    <location>
        <begin position="649"/>
        <end position="666"/>
    </location>
</feature>
<proteinExistence type="predicted"/>
<dbReference type="EMBL" id="JBHUGD010000003">
    <property type="protein sequence ID" value="MFD1946504.1"/>
    <property type="molecule type" value="Genomic_DNA"/>
</dbReference>
<feature type="transmembrane region" description="Helical" evidence="1">
    <location>
        <begin position="309"/>
        <end position="330"/>
    </location>
</feature>
<feature type="transmembrane region" description="Helical" evidence="1">
    <location>
        <begin position="598"/>
        <end position="617"/>
    </location>
</feature>
<feature type="transmembrane region" description="Helical" evidence="1">
    <location>
        <begin position="496"/>
        <end position="516"/>
    </location>
</feature>
<keyword evidence="1" id="KW-0812">Transmembrane</keyword>
<keyword evidence="1" id="KW-1133">Transmembrane helix</keyword>
<accession>A0ABW4TM51</accession>
<feature type="transmembrane region" description="Helical" evidence="1">
    <location>
        <begin position="624"/>
        <end position="643"/>
    </location>
</feature>
<sequence length="684" mass="67326">MSVVPCPSCSAPLTGSPARCPHCGLSLAGPDAARLWEVDQQLAVLQRERVDLLTRLRAGTAAPVAAPVTAPTAVRSGWTGQQVLLGGGVALVLVAGAVFIAVAWSLIGVGGQVAVMAALTAGAAAASLALASRGLRSTAEAVGVLTVGLTVLDAAAARSLGLAGLDTVDPAGYLAGSAALVAASSAFLARHRTHLWSPTLAGLVAVGVVPGATLLALDPAAPVVWAAWLLAASAGLEVLARMAPAPWRRAAVVPHGAAVLHLVAGVLISFATVGGEDVLGQATLAALLLAAVVGAIWRLSSTLPPRDRALGVAAGAAIAAVTLVLLAGHADQPGRATLVLAAVAVVTVASVTTAGRTGWRLAATTTGHLTAALGVAVSGAVVYEQPPFTGTSLLAGLLVLLGIAATLTAVRTERPLVRAATAGYAVAAALAGALVSTTGALGTATTVTVVFTTAVALAAAAAAGRRTEHLEEVSLGVAAVLGLAVAALAATTLDGVLPLAGVLAAAGLAALAYALLPGRGLASVAGVLGCSCATWVLSADAGISVVEAYSLPLAALAAVVGAVRLAREPGAPSWATAGPALGAALLPSALATVDDPSLLRPLLVLAAGTAVVILGVLARWQAPLVTGTAALLVVAFSQLAPYAIGMPRYLSLGTVGLVLLLLGARYEQRRRDARHTVEWVLALR</sequence>
<dbReference type="InterPro" id="IPR058062">
    <property type="entry name" value="SCO7613_C"/>
</dbReference>
<feature type="transmembrane region" description="Helical" evidence="1">
    <location>
        <begin position="523"/>
        <end position="543"/>
    </location>
</feature>
<feature type="transmembrane region" description="Helical" evidence="1">
    <location>
        <begin position="336"/>
        <end position="354"/>
    </location>
</feature>
<feature type="transmembrane region" description="Helical" evidence="1">
    <location>
        <begin position="143"/>
        <end position="165"/>
    </location>
</feature>
<feature type="transmembrane region" description="Helical" evidence="1">
    <location>
        <begin position="252"/>
        <end position="272"/>
    </location>
</feature>
<dbReference type="Proteomes" id="UP001597351">
    <property type="component" value="Unassembled WGS sequence"/>
</dbReference>
<evidence type="ECO:0000256" key="1">
    <source>
        <dbReference type="SAM" id="Phobius"/>
    </source>
</evidence>
<feature type="transmembrane region" description="Helical" evidence="1">
    <location>
        <begin position="171"/>
        <end position="188"/>
    </location>
</feature>
<dbReference type="NCBIfam" id="NF047321">
    <property type="entry name" value="SCO7613_CTERM"/>
    <property type="match status" value="1"/>
</dbReference>
<feature type="transmembrane region" description="Helical" evidence="1">
    <location>
        <begin position="361"/>
        <end position="382"/>
    </location>
</feature>
<gene>
    <name evidence="2" type="ORF">ACFSDE_06840</name>
</gene>
<comment type="caution">
    <text evidence="2">The sequence shown here is derived from an EMBL/GenBank/DDBJ whole genome shotgun (WGS) entry which is preliminary data.</text>
</comment>
<feature type="transmembrane region" description="Helical" evidence="1">
    <location>
        <begin position="473"/>
        <end position="490"/>
    </location>
</feature>
<evidence type="ECO:0000313" key="2">
    <source>
        <dbReference type="EMBL" id="MFD1946504.1"/>
    </source>
</evidence>
<protein>
    <submittedName>
        <fullName evidence="2">SCO7613 C-terminal domain-containing membrane protein</fullName>
    </submittedName>
</protein>
<evidence type="ECO:0000313" key="3">
    <source>
        <dbReference type="Proteomes" id="UP001597351"/>
    </source>
</evidence>
<keyword evidence="3" id="KW-1185">Reference proteome</keyword>
<reference evidence="3" key="1">
    <citation type="journal article" date="2019" name="Int. J. Syst. Evol. Microbiol.">
        <title>The Global Catalogue of Microorganisms (GCM) 10K type strain sequencing project: providing services to taxonomists for standard genome sequencing and annotation.</title>
        <authorList>
            <consortium name="The Broad Institute Genomics Platform"/>
            <consortium name="The Broad Institute Genome Sequencing Center for Infectious Disease"/>
            <person name="Wu L."/>
            <person name="Ma J."/>
        </authorList>
    </citation>
    <scope>NUCLEOTIDE SEQUENCE [LARGE SCALE GENOMIC DNA]</scope>
    <source>
        <strain evidence="3">CGMCC 1.12477</strain>
    </source>
</reference>
<dbReference type="RefSeq" id="WP_343916714.1">
    <property type="nucleotide sequence ID" value="NZ_BAAAJT010000002.1"/>
</dbReference>
<feature type="transmembrane region" description="Helical" evidence="1">
    <location>
        <begin position="416"/>
        <end position="435"/>
    </location>
</feature>
<name>A0ABW4TM51_9ACTN</name>
<feature type="transmembrane region" description="Helical" evidence="1">
    <location>
        <begin position="441"/>
        <end position="461"/>
    </location>
</feature>
<feature type="transmembrane region" description="Helical" evidence="1">
    <location>
        <begin position="278"/>
        <end position="297"/>
    </location>
</feature>
<feature type="transmembrane region" description="Helical" evidence="1">
    <location>
        <begin position="113"/>
        <end position="131"/>
    </location>
</feature>
<feature type="transmembrane region" description="Helical" evidence="1">
    <location>
        <begin position="83"/>
        <end position="107"/>
    </location>
</feature>